<dbReference type="Proteomes" id="UP000249495">
    <property type="component" value="Chromosome 1"/>
</dbReference>
<keyword evidence="1" id="KW-0812">Transmembrane</keyword>
<reference evidence="2 3" key="1">
    <citation type="submission" date="2018-06" db="EMBL/GenBank/DDBJ databases">
        <authorList>
            <consortium name="Pathogen Informatics"/>
            <person name="Doyle S."/>
        </authorList>
    </citation>
    <scope>NUCLEOTIDE SEQUENCE [LARGE SCALE GENOMIC DNA]</scope>
    <source>
        <strain evidence="2 3">NCTC12278</strain>
    </source>
</reference>
<organism evidence="2 3">
    <name type="scientific">Streptococcus ferus</name>
    <dbReference type="NCBI Taxonomy" id="1345"/>
    <lineage>
        <taxon>Bacteria</taxon>
        <taxon>Bacillati</taxon>
        <taxon>Bacillota</taxon>
        <taxon>Bacilli</taxon>
        <taxon>Lactobacillales</taxon>
        <taxon>Streptococcaceae</taxon>
        <taxon>Streptococcus</taxon>
    </lineage>
</organism>
<evidence type="ECO:0000256" key="1">
    <source>
        <dbReference type="SAM" id="Phobius"/>
    </source>
</evidence>
<name>A0A2X3W7M7_9STRE</name>
<dbReference type="Pfam" id="PF05857">
    <property type="entry name" value="TraX"/>
    <property type="match status" value="1"/>
</dbReference>
<dbReference type="RefSeq" id="WP_018029760.1">
    <property type="nucleotide sequence ID" value="NZ_LS483343.1"/>
</dbReference>
<feature type="transmembrane region" description="Helical" evidence="1">
    <location>
        <begin position="217"/>
        <end position="237"/>
    </location>
</feature>
<evidence type="ECO:0000313" key="3">
    <source>
        <dbReference type="Proteomes" id="UP000249495"/>
    </source>
</evidence>
<accession>A0A2X3W7M7</accession>
<feature type="transmembrane region" description="Helical" evidence="1">
    <location>
        <begin position="160"/>
        <end position="178"/>
    </location>
</feature>
<keyword evidence="1" id="KW-1133">Transmembrane helix</keyword>
<gene>
    <name evidence="2" type="ORF">NCTC12278_00903</name>
</gene>
<dbReference type="AlphaFoldDB" id="A0A2X3W7M7"/>
<dbReference type="KEGG" id="sfer:NCTC12278_00903"/>
<dbReference type="EMBL" id="LS483343">
    <property type="protein sequence ID" value="SQF40336.1"/>
    <property type="molecule type" value="Genomic_DNA"/>
</dbReference>
<feature type="transmembrane region" description="Helical" evidence="1">
    <location>
        <begin position="68"/>
        <end position="89"/>
    </location>
</feature>
<keyword evidence="3" id="KW-1185">Reference proteome</keyword>
<feature type="transmembrane region" description="Helical" evidence="1">
    <location>
        <begin position="185"/>
        <end position="205"/>
    </location>
</feature>
<feature type="transmembrane region" description="Helical" evidence="1">
    <location>
        <begin position="12"/>
        <end position="30"/>
    </location>
</feature>
<dbReference type="InterPro" id="IPR008875">
    <property type="entry name" value="TraX"/>
</dbReference>
<evidence type="ECO:0000313" key="2">
    <source>
        <dbReference type="EMBL" id="SQF40336.1"/>
    </source>
</evidence>
<feature type="transmembrane region" description="Helical" evidence="1">
    <location>
        <begin position="36"/>
        <end position="56"/>
    </location>
</feature>
<dbReference type="OrthoDB" id="9781069at2"/>
<protein>
    <submittedName>
        <fullName evidence="2">Fimbrial assembly protein fimC</fullName>
    </submittedName>
</protein>
<feature type="transmembrane region" description="Helical" evidence="1">
    <location>
        <begin position="120"/>
        <end position="148"/>
    </location>
</feature>
<keyword evidence="1" id="KW-0472">Membrane</keyword>
<proteinExistence type="predicted"/>
<sequence>MTKRLSAFPLKIIAIMAMLINHIGHTFEIYHYSYPTFFLTEVIGKLTFPIMAYLLVQGFQYSQNRIKYALRLGLFGLISALPFHCLFMYDQPFYLFNNIFFTLFIGFGLLCCLEKFPAHFFPLVIVAALLTVHSDWNSLGVVIIALFYRNRQEERGYVRPILIISLAFLGLAVLTYISERDLYTLISDSSMIGMLLVIPLLDAYNGHRGYSPTWVKWSFYIFYPLHLSLLWLLRFLIWGF</sequence>
<feature type="transmembrane region" description="Helical" evidence="1">
    <location>
        <begin position="95"/>
        <end position="113"/>
    </location>
</feature>